<keyword evidence="4" id="KW-1185">Reference proteome</keyword>
<dbReference type="AlphaFoldDB" id="A0A540XA28"/>
<dbReference type="Pfam" id="PF00107">
    <property type="entry name" value="ADH_zinc_N"/>
    <property type="match status" value="1"/>
</dbReference>
<evidence type="ECO:0000256" key="1">
    <source>
        <dbReference type="SAM" id="MobiDB-lite"/>
    </source>
</evidence>
<dbReference type="InterPro" id="IPR013154">
    <property type="entry name" value="ADH-like_N"/>
</dbReference>
<dbReference type="InterPro" id="IPR020843">
    <property type="entry name" value="ER"/>
</dbReference>
<feature type="region of interest" description="Disordered" evidence="1">
    <location>
        <begin position="1"/>
        <end position="26"/>
    </location>
</feature>
<evidence type="ECO:0000313" key="4">
    <source>
        <dbReference type="Proteomes" id="UP000315369"/>
    </source>
</evidence>
<dbReference type="EMBL" id="VIFM01000001">
    <property type="protein sequence ID" value="TQF18039.1"/>
    <property type="molecule type" value="Genomic_DNA"/>
</dbReference>
<dbReference type="InterPro" id="IPR036291">
    <property type="entry name" value="NAD(P)-bd_dom_sf"/>
</dbReference>
<organism evidence="3 4">
    <name type="scientific">Myxococcus llanfairpwllgwyngyllgogerychwyrndrobwllllantysiliogogogochensis</name>
    <dbReference type="NCBI Taxonomy" id="2590453"/>
    <lineage>
        <taxon>Bacteria</taxon>
        <taxon>Pseudomonadati</taxon>
        <taxon>Myxococcota</taxon>
        <taxon>Myxococcia</taxon>
        <taxon>Myxococcales</taxon>
        <taxon>Cystobacterineae</taxon>
        <taxon>Myxococcaceae</taxon>
        <taxon>Myxococcus</taxon>
    </lineage>
</organism>
<dbReference type="Pfam" id="PF08240">
    <property type="entry name" value="ADH_N"/>
    <property type="match status" value="1"/>
</dbReference>
<dbReference type="SMART" id="SM00829">
    <property type="entry name" value="PKS_ER"/>
    <property type="match status" value="1"/>
</dbReference>
<dbReference type="InterPro" id="IPR011032">
    <property type="entry name" value="GroES-like_sf"/>
</dbReference>
<sequence length="341" mass="36480">MKTWELQPKPGFDALTRAERPSPSVGAGEVKVRVEAVSLNYRDVLIAKGAEKNLKSPRVPTSDGAGEVIEVGPGVTRWKAGDRVMANFFPHWVDGELSDAHHASALGGSGVDGMLREEVVLPEHSWVRIPAGYSFEEASTLPCAGLTAWQALFEVTSLRPGETVLLQGSGGVSVFALQLAKAAGARVLMTSSSADKAARLRELGAEEVIDYRAEAKWGERAKALTGGRGVDLVVDVGGQATFDQSSAALRYGGTMSMLGVLTGGRGEVNLHSVFYRRQTVHGVYVGSVSMFERFVAALEHTRIRPVIDRVFGFDDARAAWEHLASGQHLGKVVVSRAGRTS</sequence>
<dbReference type="CDD" id="cd08276">
    <property type="entry name" value="MDR7"/>
    <property type="match status" value="1"/>
</dbReference>
<protein>
    <submittedName>
        <fullName evidence="3">NAD(P)-dependent alcohol dehydrogenase</fullName>
    </submittedName>
</protein>
<comment type="caution">
    <text evidence="3">The sequence shown here is derived from an EMBL/GenBank/DDBJ whole genome shotgun (WGS) entry which is preliminary data.</text>
</comment>
<dbReference type="GO" id="GO:0016491">
    <property type="term" value="F:oxidoreductase activity"/>
    <property type="evidence" value="ECO:0007669"/>
    <property type="project" value="InterPro"/>
</dbReference>
<dbReference type="InterPro" id="IPR052711">
    <property type="entry name" value="Zinc_ADH-like"/>
</dbReference>
<accession>A0A540XA28</accession>
<name>A0A540XA28_9BACT</name>
<dbReference type="Gene3D" id="3.40.50.720">
    <property type="entry name" value="NAD(P)-binding Rossmann-like Domain"/>
    <property type="match status" value="1"/>
</dbReference>
<dbReference type="SUPFAM" id="SSF51735">
    <property type="entry name" value="NAD(P)-binding Rossmann-fold domains"/>
    <property type="match status" value="1"/>
</dbReference>
<dbReference type="RefSeq" id="WP_141640353.1">
    <property type="nucleotide sequence ID" value="NZ_VIFM01000001.1"/>
</dbReference>
<dbReference type="SUPFAM" id="SSF50129">
    <property type="entry name" value="GroES-like"/>
    <property type="match status" value="1"/>
</dbReference>
<gene>
    <name evidence="3" type="ORF">FJV41_00390</name>
</gene>
<proteinExistence type="predicted"/>
<dbReference type="PANTHER" id="PTHR45033:SF2">
    <property type="entry name" value="ZINC-TYPE ALCOHOL DEHYDROGENASE-LIKE PROTEIN C1773.06C"/>
    <property type="match status" value="1"/>
</dbReference>
<dbReference type="PANTHER" id="PTHR45033">
    <property type="match status" value="1"/>
</dbReference>
<dbReference type="OrthoDB" id="9787435at2"/>
<dbReference type="InterPro" id="IPR013149">
    <property type="entry name" value="ADH-like_C"/>
</dbReference>
<dbReference type="Gene3D" id="3.90.180.10">
    <property type="entry name" value="Medium-chain alcohol dehydrogenases, catalytic domain"/>
    <property type="match status" value="1"/>
</dbReference>
<dbReference type="Proteomes" id="UP000315369">
    <property type="component" value="Unassembled WGS sequence"/>
</dbReference>
<feature type="domain" description="Enoyl reductase (ER)" evidence="2">
    <location>
        <begin position="11"/>
        <end position="334"/>
    </location>
</feature>
<evidence type="ECO:0000313" key="3">
    <source>
        <dbReference type="EMBL" id="TQF18039.1"/>
    </source>
</evidence>
<reference evidence="3 4" key="1">
    <citation type="submission" date="2019-06" db="EMBL/GenBank/DDBJ databases">
        <authorList>
            <person name="Livingstone P."/>
            <person name="Whitworth D."/>
        </authorList>
    </citation>
    <scope>NUCLEOTIDE SEQUENCE [LARGE SCALE GENOMIC DNA]</scope>
    <source>
        <strain evidence="3 4">AM401</strain>
    </source>
</reference>
<evidence type="ECO:0000259" key="2">
    <source>
        <dbReference type="SMART" id="SM00829"/>
    </source>
</evidence>